<dbReference type="Proteomes" id="UP001168883">
    <property type="component" value="Unassembled WGS sequence"/>
</dbReference>
<feature type="coiled-coil region" evidence="1">
    <location>
        <begin position="318"/>
        <end position="421"/>
    </location>
</feature>
<proteinExistence type="predicted"/>
<dbReference type="SUPFAM" id="SSF75712">
    <property type="entry name" value="Rad50 coiled-coil Zn hook"/>
    <property type="match status" value="1"/>
</dbReference>
<dbReference type="SUPFAM" id="SSF159902">
    <property type="entry name" value="PH1570-like"/>
    <property type="match status" value="1"/>
</dbReference>
<evidence type="ECO:0000313" key="2">
    <source>
        <dbReference type="EMBL" id="MDO3680174.1"/>
    </source>
</evidence>
<comment type="caution">
    <text evidence="2">The sequence shown here is derived from an EMBL/GenBank/DDBJ whole genome shotgun (WGS) entry which is preliminary data.</text>
</comment>
<sequence>MKSLFLNTLYIFEYKNRLAKRVDFQKGINVITSDRTNGNDVGKSVLLKSIYHTLGADSIFDSKWSAFEKTYLLNISVSGNIYFVYRSGELFRIYNEELSKIFSTTNRKELSEYLGGIFEFHVKLPNRHEDALEITPPVYSYLLNYVDQDHMNGTKFASFKNLGQYADYKENVIYNHFGIFNDEYFNILKKIEELKKEEKKLKDEKLIIESMLIRIKEYLEGMDAPTDLELLKIELERKKEEYSDIVLKLKKVKNSIVKLRNDKFDLERNINDLSAKYTEDSKIFSKIHSKCPVCAQEIDELDVRIRSSNKLEDYFILKDELDSLMIEINRKLNVKEEEYRNLLKLLESYEKSLNINESVVSSSIKHMGYMETQENMIQEMGRLMIKLESNNKEFKDYNRKLKEYNDQKKKANSLYEEYMTESKIRFGLEEIGYEKIKNITQNYEARGSNRAISTIIWYFNLLKIKHTLNENTIRFPLVLDSPNNVESDDTKEKALFEFIFTNIHKDTQLILSTLGFNLNDYKDVKIDNIISLDNDKYHVLNSDDYEKNEHLLKMIFEDN</sequence>
<protein>
    <submittedName>
        <fullName evidence="2">PH1570 family protein</fullName>
    </submittedName>
</protein>
<evidence type="ECO:0000256" key="1">
    <source>
        <dbReference type="SAM" id="Coils"/>
    </source>
</evidence>
<organism evidence="2 3">
    <name type="scientific">Paenibacillus ehimensis</name>
    <dbReference type="NCBI Taxonomy" id="79264"/>
    <lineage>
        <taxon>Bacteria</taxon>
        <taxon>Bacillati</taxon>
        <taxon>Bacillota</taxon>
        <taxon>Bacilli</taxon>
        <taxon>Bacillales</taxon>
        <taxon>Paenibacillaceae</taxon>
        <taxon>Paenibacillus</taxon>
    </lineage>
</organism>
<keyword evidence="3" id="KW-1185">Reference proteome</keyword>
<accession>A0ABT8VGR4</accession>
<dbReference type="EMBL" id="JAUMKJ010000036">
    <property type="protein sequence ID" value="MDO3680174.1"/>
    <property type="molecule type" value="Genomic_DNA"/>
</dbReference>
<dbReference type="RefSeq" id="WP_302880443.1">
    <property type="nucleotide sequence ID" value="NZ_JAUMKJ010000036.1"/>
</dbReference>
<evidence type="ECO:0000313" key="3">
    <source>
        <dbReference type="Proteomes" id="UP001168883"/>
    </source>
</evidence>
<name>A0ABT8VGR4_9BACL</name>
<reference evidence="2" key="1">
    <citation type="submission" date="2023-07" db="EMBL/GenBank/DDBJ databases">
        <authorList>
            <person name="Aktuganov G."/>
            <person name="Boyko T."/>
            <person name="Delegan Y."/>
            <person name="Galimzianova N."/>
            <person name="Gilvanova E."/>
            <person name="Korobov V."/>
            <person name="Kuzmina L."/>
            <person name="Melentiev A."/>
            <person name="Milman P."/>
            <person name="Ryabova A."/>
            <person name="Stupak E."/>
            <person name="Yasakov T."/>
            <person name="Zharikova N."/>
            <person name="Zhurenko E."/>
        </authorList>
    </citation>
    <scope>NUCLEOTIDE SEQUENCE</scope>
    <source>
        <strain evidence="2">IB-739</strain>
    </source>
</reference>
<feature type="coiled-coil region" evidence="1">
    <location>
        <begin position="184"/>
        <end position="276"/>
    </location>
</feature>
<gene>
    <name evidence="2" type="ORF">Q3C12_24485</name>
</gene>
<keyword evidence="1" id="KW-0175">Coiled coil</keyword>